<name>A0A919SD66_9ACTN</name>
<dbReference type="InterPro" id="IPR032710">
    <property type="entry name" value="NTF2-like_dom_sf"/>
</dbReference>
<evidence type="ECO:0000313" key="2">
    <source>
        <dbReference type="EMBL" id="GIM70237.1"/>
    </source>
</evidence>
<dbReference type="NCBIfam" id="TIGR02246">
    <property type="entry name" value="SgcJ/EcaC family oxidoreductase"/>
    <property type="match status" value="1"/>
</dbReference>
<dbReference type="Gene3D" id="3.10.450.50">
    <property type="match status" value="1"/>
</dbReference>
<accession>A0A919SD66</accession>
<organism evidence="2 3">
    <name type="scientific">Winogradskya consettensis</name>
    <dbReference type="NCBI Taxonomy" id="113560"/>
    <lineage>
        <taxon>Bacteria</taxon>
        <taxon>Bacillati</taxon>
        <taxon>Actinomycetota</taxon>
        <taxon>Actinomycetes</taxon>
        <taxon>Micromonosporales</taxon>
        <taxon>Micromonosporaceae</taxon>
        <taxon>Winogradskya</taxon>
    </lineage>
</organism>
<gene>
    <name evidence="2" type="ORF">Aco04nite_19210</name>
</gene>
<feature type="domain" description="DUF4440" evidence="1">
    <location>
        <begin position="19"/>
        <end position="129"/>
    </location>
</feature>
<evidence type="ECO:0000313" key="3">
    <source>
        <dbReference type="Proteomes" id="UP000680865"/>
    </source>
</evidence>
<proteinExistence type="predicted"/>
<comment type="caution">
    <text evidence="2">The sequence shown here is derived from an EMBL/GenBank/DDBJ whole genome shotgun (WGS) entry which is preliminary data.</text>
</comment>
<dbReference type="RefSeq" id="WP_212996840.1">
    <property type="nucleotide sequence ID" value="NZ_BAAATW010000003.1"/>
</dbReference>
<dbReference type="EMBL" id="BOQP01000008">
    <property type="protein sequence ID" value="GIM70237.1"/>
    <property type="molecule type" value="Genomic_DNA"/>
</dbReference>
<keyword evidence="3" id="KW-1185">Reference proteome</keyword>
<dbReference type="Proteomes" id="UP000680865">
    <property type="component" value="Unassembled WGS sequence"/>
</dbReference>
<reference evidence="2" key="1">
    <citation type="submission" date="2021-03" db="EMBL/GenBank/DDBJ databases">
        <title>Whole genome shotgun sequence of Actinoplanes consettensis NBRC 14913.</title>
        <authorList>
            <person name="Komaki H."/>
            <person name="Tamura T."/>
        </authorList>
    </citation>
    <scope>NUCLEOTIDE SEQUENCE</scope>
    <source>
        <strain evidence="2">NBRC 14913</strain>
    </source>
</reference>
<dbReference type="AlphaFoldDB" id="A0A919SD66"/>
<dbReference type="Pfam" id="PF14534">
    <property type="entry name" value="DUF4440"/>
    <property type="match status" value="1"/>
</dbReference>
<evidence type="ECO:0000259" key="1">
    <source>
        <dbReference type="Pfam" id="PF14534"/>
    </source>
</evidence>
<sequence length="139" mass="14713">MTAPSVLPADAPAVDIATLIALVAEIERSQRHEDVEGFLGLFDSSAVWVNGAGRRLIGLDEISVFTRSVLPGAMANSSVGYTVEHIAFLTPDVALTGVAQQYTDLDGKPQGGTGAPTYIWRRTQTSWKLVAGQNTTVLG</sequence>
<protein>
    <recommendedName>
        <fullName evidence="1">DUF4440 domain-containing protein</fullName>
    </recommendedName>
</protein>
<dbReference type="SUPFAM" id="SSF54427">
    <property type="entry name" value="NTF2-like"/>
    <property type="match status" value="1"/>
</dbReference>
<dbReference type="InterPro" id="IPR027843">
    <property type="entry name" value="DUF4440"/>
</dbReference>
<dbReference type="InterPro" id="IPR011944">
    <property type="entry name" value="Steroid_delta5-4_isomerase"/>
</dbReference>